<dbReference type="PROSITE" id="PS51257">
    <property type="entry name" value="PROKAR_LIPOPROTEIN"/>
    <property type="match status" value="1"/>
</dbReference>
<evidence type="ECO:0000313" key="3">
    <source>
        <dbReference type="Proteomes" id="UP001321786"/>
    </source>
</evidence>
<sequence length="377" mass="44159">MRKLCFIVLIFLVFIFTACEAKTLNTSNEDIVADNYSETLDAFLPEAPFSWTYKGNNNYIQVMSIMKIFDTNSTKVYKVSGEVMDVTKGSNRRNFNINLTYTVTYNKLIQDKIEEVMLDSEFNKLTLLKLPLETGNSWVESVYDLEGNKEQLNSKIVKIEGESPNRIITVEYKIDKKKYLETRKIRENVGVIEFNKKVNFDNEQFVLGYKLEKFTRGLKFENTNVNDIKNVNSKTTDTDAINNKKENTTQVVKETKNKENTSDFVEKEKVSKLIIDFDTAWIRYINNSDKSVFDYLYSSGKAYSIIQNYKNVEFTEKFLKINVDKVEIDGNNAKAYVYEKLEKNTSGKIKVYEYNWIYILKKINNVWQIDYYVKNKD</sequence>
<dbReference type="EMBL" id="AP028654">
    <property type="protein sequence ID" value="BEP28933.1"/>
    <property type="molecule type" value="Genomic_DNA"/>
</dbReference>
<accession>A0AAU9E6C1</accession>
<protein>
    <recommendedName>
        <fullName evidence="4">Lipoprotein</fullName>
    </recommendedName>
</protein>
<dbReference type="KEGG" id="hprf:HLPR_12640"/>
<evidence type="ECO:0000313" key="2">
    <source>
        <dbReference type="EMBL" id="BEP28933.1"/>
    </source>
</evidence>
<keyword evidence="3" id="KW-1185">Reference proteome</keyword>
<feature type="chain" id="PRO_5043526879" description="Lipoprotein" evidence="1">
    <location>
        <begin position="22"/>
        <end position="377"/>
    </location>
</feature>
<evidence type="ECO:0000256" key="1">
    <source>
        <dbReference type="SAM" id="SignalP"/>
    </source>
</evidence>
<dbReference type="RefSeq" id="WP_338537230.1">
    <property type="nucleotide sequence ID" value="NZ_AP028654.1"/>
</dbReference>
<reference evidence="2 3" key="1">
    <citation type="submission" date="2023-08" db="EMBL/GenBank/DDBJ databases">
        <title>Helicovermis profunda gen. nov., sp. nov., a novel mesophilic, fermentative bacterium within the Bacillota from a deep-sea hydrothermal vent chimney.</title>
        <authorList>
            <person name="Miyazaki U."/>
            <person name="Mizutani D."/>
            <person name="Hashimoto Y."/>
            <person name="Tame A."/>
            <person name="Sawayama S."/>
            <person name="Miyazaki J."/>
            <person name="Takai K."/>
            <person name="Nakagawa S."/>
        </authorList>
    </citation>
    <scope>NUCLEOTIDE SEQUENCE [LARGE SCALE GENOMIC DNA]</scope>
    <source>
        <strain evidence="2 3">S502</strain>
    </source>
</reference>
<evidence type="ECO:0008006" key="4">
    <source>
        <dbReference type="Google" id="ProtNLM"/>
    </source>
</evidence>
<dbReference type="AlphaFoldDB" id="A0AAU9E6C1"/>
<keyword evidence="1" id="KW-0732">Signal</keyword>
<feature type="signal peptide" evidence="1">
    <location>
        <begin position="1"/>
        <end position="21"/>
    </location>
</feature>
<organism evidence="2 3">
    <name type="scientific">Helicovermis profundi</name>
    <dbReference type="NCBI Taxonomy" id="3065157"/>
    <lineage>
        <taxon>Bacteria</taxon>
        <taxon>Bacillati</taxon>
        <taxon>Bacillota</taxon>
        <taxon>Clostridia</taxon>
        <taxon>Helicovermis</taxon>
    </lineage>
</organism>
<gene>
    <name evidence="2" type="ORF">HLPR_12640</name>
</gene>
<proteinExistence type="predicted"/>
<name>A0AAU9E6C1_9FIRM</name>
<dbReference type="Proteomes" id="UP001321786">
    <property type="component" value="Chromosome"/>
</dbReference>